<dbReference type="Proteomes" id="UP000502996">
    <property type="component" value="Chromosome"/>
</dbReference>
<sequence>MATTKFDIKTEATKTLHAGVGAADLALEAVKEYVAEAQKRIETVQKDAVKAFVEAQKSVRGLDLQPKALRSQATTVVTARVDELSKDARARRTAIEKRVAELQGDAQKLVSTSVATATGTFDSLAKRGERVVKRTRKETASVVDPGPVKKSTGVTTTAKKAPARKATAKKAPAKKATAKKAPAKKATASK</sequence>
<dbReference type="RefSeq" id="WP_165227620.1">
    <property type="nucleotide sequence ID" value="NZ_CP049257.1"/>
</dbReference>
<dbReference type="AlphaFoldDB" id="A0A6G6W823"/>
<evidence type="ECO:0000313" key="2">
    <source>
        <dbReference type="EMBL" id="QIG41359.1"/>
    </source>
</evidence>
<dbReference type="KEGG" id="nano:G5V58_19470"/>
<proteinExistence type="predicted"/>
<feature type="region of interest" description="Disordered" evidence="1">
    <location>
        <begin position="132"/>
        <end position="190"/>
    </location>
</feature>
<dbReference type="EMBL" id="CP049257">
    <property type="protein sequence ID" value="QIG41359.1"/>
    <property type="molecule type" value="Genomic_DNA"/>
</dbReference>
<evidence type="ECO:0000313" key="3">
    <source>
        <dbReference type="Proteomes" id="UP000502996"/>
    </source>
</evidence>
<keyword evidence="3" id="KW-1185">Reference proteome</keyword>
<organism evidence="2 3">
    <name type="scientific">Nocardioides anomalus</name>
    <dbReference type="NCBI Taxonomy" id="2712223"/>
    <lineage>
        <taxon>Bacteria</taxon>
        <taxon>Bacillati</taxon>
        <taxon>Actinomycetota</taxon>
        <taxon>Actinomycetes</taxon>
        <taxon>Propionibacteriales</taxon>
        <taxon>Nocardioidaceae</taxon>
        <taxon>Nocardioides</taxon>
    </lineage>
</organism>
<protein>
    <recommendedName>
        <fullName evidence="4">Heparin binding hemagglutinin HbhA</fullName>
    </recommendedName>
</protein>
<name>A0A6G6W823_9ACTN</name>
<gene>
    <name evidence="2" type="ORF">G5V58_19470</name>
</gene>
<feature type="compositionally biased region" description="Basic residues" evidence="1">
    <location>
        <begin position="161"/>
        <end position="183"/>
    </location>
</feature>
<reference evidence="2 3" key="1">
    <citation type="submission" date="2020-02" db="EMBL/GenBank/DDBJ databases">
        <title>Full genome sequence of Nocardioides sp. R-3366.</title>
        <authorList>
            <person name="Im W.-T."/>
        </authorList>
    </citation>
    <scope>NUCLEOTIDE SEQUENCE [LARGE SCALE GENOMIC DNA]</scope>
    <source>
        <strain evidence="2 3">R-3366</strain>
    </source>
</reference>
<evidence type="ECO:0000256" key="1">
    <source>
        <dbReference type="SAM" id="MobiDB-lite"/>
    </source>
</evidence>
<accession>A0A6G6W823</accession>
<evidence type="ECO:0008006" key="4">
    <source>
        <dbReference type="Google" id="ProtNLM"/>
    </source>
</evidence>